<comment type="function">
    <text evidence="10">Accessory subunit of the mitochondrial membrane respiratory chain NADH dehydrogenase (Complex I), that is believed not to be involved in catalysis. Complex I functions in the transfer of electrons from NADH to the respiratory chain. The immediate electron acceptor for the enzyme is believed to be ubiquinone.</text>
</comment>
<keyword evidence="6 10" id="KW-0809">Transit peptide</keyword>
<dbReference type="RefSeq" id="XP_014243324.1">
    <property type="nucleotide sequence ID" value="XM_014387838.2"/>
</dbReference>
<comment type="subcellular location">
    <subcellularLocation>
        <location evidence="10">Mitochondrion inner membrane</location>
        <topology evidence="10">Peripheral membrane protein</topology>
        <orientation evidence="10">Matrix side</orientation>
    </subcellularLocation>
</comment>
<evidence type="ECO:0000313" key="12">
    <source>
        <dbReference type="Proteomes" id="UP000494040"/>
    </source>
</evidence>
<evidence type="ECO:0000256" key="5">
    <source>
        <dbReference type="ARBA" id="ARBA00022792"/>
    </source>
</evidence>
<keyword evidence="4 10" id="KW-0679">Respiratory chain</keyword>
<reference evidence="11" key="1">
    <citation type="submission" date="2022-01" db="UniProtKB">
        <authorList>
            <consortium name="EnsemblMetazoa"/>
        </authorList>
    </citation>
    <scope>IDENTIFICATION</scope>
</reference>
<dbReference type="OrthoDB" id="3089at2759"/>
<keyword evidence="8 10" id="KW-0496">Mitochondrion</keyword>
<dbReference type="GO" id="GO:0022900">
    <property type="term" value="P:electron transport chain"/>
    <property type="evidence" value="ECO:0007669"/>
    <property type="project" value="InterPro"/>
</dbReference>
<sequence>MLKRIALRCIQKRFMSDEPPKTECKEWSEMKEAALELKEAEQAPLEQMETSNEKIEVKQTVNMSHLEQYAEMYSKNSTALIKPVTKIVTQQGTDNTGYWEMSFDTKQRWVNPTMGWCSSGHSFSNISLYFPDRESAVKFAQERGWKYSIDSVVDTKKTKFKVKSYGANFSHNRRTRVSTK</sequence>
<dbReference type="Pfam" id="PF04800">
    <property type="entry name" value="NDUS4"/>
    <property type="match status" value="1"/>
</dbReference>
<keyword evidence="5 10" id="KW-0999">Mitochondrion inner membrane</keyword>
<dbReference type="GeneID" id="106663187"/>
<evidence type="ECO:0000256" key="10">
    <source>
        <dbReference type="RuleBase" id="RU367010"/>
    </source>
</evidence>
<keyword evidence="7 10" id="KW-0249">Electron transport</keyword>
<dbReference type="Proteomes" id="UP000494040">
    <property type="component" value="Unassembled WGS sequence"/>
</dbReference>
<dbReference type="PANTHER" id="PTHR12219:SF8">
    <property type="entry name" value="NADH DEHYDROGENASE [UBIQUINONE] IRON-SULFUR PROTEIN 4, MITOCHONDRIAL"/>
    <property type="match status" value="1"/>
</dbReference>
<accession>A0A8I6RJL4</accession>
<evidence type="ECO:0000256" key="4">
    <source>
        <dbReference type="ARBA" id="ARBA00022660"/>
    </source>
</evidence>
<keyword evidence="9 10" id="KW-0472">Membrane</keyword>
<dbReference type="InterPro" id="IPR006885">
    <property type="entry name" value="NADH_UbQ_FeS_4_mit-like"/>
</dbReference>
<dbReference type="Gene3D" id="3.30.160.190">
    <property type="entry name" value="atu1810 like domain"/>
    <property type="match status" value="1"/>
</dbReference>
<protein>
    <recommendedName>
        <fullName evidence="2 10">NADH dehydrogenase [ubiquinone] iron-sulfur protein 4, mitochondrial</fullName>
    </recommendedName>
</protein>
<evidence type="ECO:0000256" key="1">
    <source>
        <dbReference type="ARBA" id="ARBA00005882"/>
    </source>
</evidence>
<evidence type="ECO:0000256" key="7">
    <source>
        <dbReference type="ARBA" id="ARBA00022982"/>
    </source>
</evidence>
<evidence type="ECO:0000256" key="8">
    <source>
        <dbReference type="ARBA" id="ARBA00023128"/>
    </source>
</evidence>
<evidence type="ECO:0000256" key="6">
    <source>
        <dbReference type="ARBA" id="ARBA00022946"/>
    </source>
</evidence>
<organism evidence="11 12">
    <name type="scientific">Cimex lectularius</name>
    <name type="common">Bed bug</name>
    <name type="synonym">Acanthia lectularia</name>
    <dbReference type="NCBI Taxonomy" id="79782"/>
    <lineage>
        <taxon>Eukaryota</taxon>
        <taxon>Metazoa</taxon>
        <taxon>Ecdysozoa</taxon>
        <taxon>Arthropoda</taxon>
        <taxon>Hexapoda</taxon>
        <taxon>Insecta</taxon>
        <taxon>Pterygota</taxon>
        <taxon>Neoptera</taxon>
        <taxon>Paraneoptera</taxon>
        <taxon>Hemiptera</taxon>
        <taxon>Heteroptera</taxon>
        <taxon>Panheteroptera</taxon>
        <taxon>Cimicomorpha</taxon>
        <taxon>Cimicidae</taxon>
        <taxon>Cimex</taxon>
    </lineage>
</organism>
<dbReference type="InterPro" id="IPR038532">
    <property type="entry name" value="NDUFS4-like_sf"/>
</dbReference>
<proteinExistence type="inferred from homology"/>
<evidence type="ECO:0000313" key="11">
    <source>
        <dbReference type="EnsemblMetazoa" id="XP_014243324.1"/>
    </source>
</evidence>
<dbReference type="EnsemblMetazoa" id="XM_014387838.2">
    <property type="protein sequence ID" value="XP_014243324.1"/>
    <property type="gene ID" value="LOC106663187"/>
</dbReference>
<keyword evidence="12" id="KW-1185">Reference proteome</keyword>
<name>A0A8I6RJL4_CIMLE</name>
<keyword evidence="3 10" id="KW-0813">Transport</keyword>
<dbReference type="GO" id="GO:0005743">
    <property type="term" value="C:mitochondrial inner membrane"/>
    <property type="evidence" value="ECO:0007669"/>
    <property type="project" value="UniProtKB-SubCell"/>
</dbReference>
<comment type="similarity">
    <text evidence="1 10">Belongs to the complex I NDUFS4 subunit family.</text>
</comment>
<dbReference type="PANTHER" id="PTHR12219">
    <property type="entry name" value="NADH-UBIQUINONE OXIDOREDUCTASE"/>
    <property type="match status" value="1"/>
</dbReference>
<dbReference type="KEGG" id="clec:106663187"/>
<dbReference type="AlphaFoldDB" id="A0A8I6RJL4"/>
<evidence type="ECO:0000256" key="3">
    <source>
        <dbReference type="ARBA" id="ARBA00022448"/>
    </source>
</evidence>
<evidence type="ECO:0000256" key="9">
    <source>
        <dbReference type="ARBA" id="ARBA00023136"/>
    </source>
</evidence>
<evidence type="ECO:0000256" key="2">
    <source>
        <dbReference type="ARBA" id="ARBA00015796"/>
    </source>
</evidence>